<evidence type="ECO:0000313" key="3">
    <source>
        <dbReference type="EMBL" id="QEK38708.1"/>
    </source>
</evidence>
<dbReference type="InterPro" id="IPR015946">
    <property type="entry name" value="KH_dom-like_a/b"/>
</dbReference>
<dbReference type="InterPro" id="IPR023799">
    <property type="entry name" value="RbfA_dom_sf"/>
</dbReference>
<name>A0A5C0UF68_9PROT</name>
<dbReference type="GO" id="GO:0006364">
    <property type="term" value="P:rRNA processing"/>
    <property type="evidence" value="ECO:0007669"/>
    <property type="project" value="InterPro"/>
</dbReference>
<reference evidence="3 4" key="1">
    <citation type="submission" date="2019-08" db="EMBL/GenBank/DDBJ databases">
        <title>Highly reduced genomes of protist endosymbionts show evolutionary convergence.</title>
        <authorList>
            <person name="George E."/>
            <person name="Husnik F."/>
            <person name="Tashyreva D."/>
            <person name="Prokopchuk G."/>
            <person name="Horak A."/>
            <person name="Kwong W.K."/>
            <person name="Lukes J."/>
            <person name="Keeling P.J."/>
        </authorList>
    </citation>
    <scope>NUCLEOTIDE SEQUENCE [LARGE SCALE GENOMIC DNA]</scope>
    <source>
        <strain evidence="3">1604LC</strain>
    </source>
</reference>
<evidence type="ECO:0000256" key="2">
    <source>
        <dbReference type="SAM" id="MobiDB-lite"/>
    </source>
</evidence>
<dbReference type="RefSeq" id="WP_148971829.1">
    <property type="nucleotide sequence ID" value="NZ_CP043316.1"/>
</dbReference>
<dbReference type="SUPFAM" id="SSF89919">
    <property type="entry name" value="Ribosome-binding factor A, RbfA"/>
    <property type="match status" value="1"/>
</dbReference>
<dbReference type="KEGG" id="cpri:FZC34_02190"/>
<dbReference type="Gene3D" id="3.30.300.20">
    <property type="match status" value="1"/>
</dbReference>
<dbReference type="Pfam" id="PF02033">
    <property type="entry name" value="RBFA"/>
    <property type="match status" value="1"/>
</dbReference>
<dbReference type="EMBL" id="CP043316">
    <property type="protein sequence ID" value="QEK38708.1"/>
    <property type="molecule type" value="Genomic_DNA"/>
</dbReference>
<organism evidence="3 4">
    <name type="scientific">Candidatus Cytomitobacter primus</name>
    <dbReference type="NCBI Taxonomy" id="2066024"/>
    <lineage>
        <taxon>Bacteria</taxon>
        <taxon>Pseudomonadati</taxon>
        <taxon>Pseudomonadota</taxon>
        <taxon>Alphaproteobacteria</taxon>
        <taxon>Holosporales</taxon>
        <taxon>Holosporaceae</taxon>
        <taxon>Candidatus Cytomitobacter</taxon>
    </lineage>
</organism>
<feature type="region of interest" description="Disordered" evidence="2">
    <location>
        <begin position="109"/>
        <end position="129"/>
    </location>
</feature>
<dbReference type="InterPro" id="IPR000238">
    <property type="entry name" value="RbfA"/>
</dbReference>
<dbReference type="Proteomes" id="UP000325004">
    <property type="component" value="Chromosome"/>
</dbReference>
<sequence>MSNKPYKRNERLACQLLDMITKEAWMLHGSICSFTYVKLSKDFKYADVYLQTDDEKSLEILQESERDIIKKIKTQWHAKYLPTLRFHLDKEAIRLDKLQQIYRSEEFKTYKENDQHSNDKEDDHHNSDK</sequence>
<keyword evidence="1" id="KW-0690">Ribosome biogenesis</keyword>
<proteinExistence type="predicted"/>
<dbReference type="AlphaFoldDB" id="A0A5C0UF68"/>
<evidence type="ECO:0000313" key="4">
    <source>
        <dbReference type="Proteomes" id="UP000325004"/>
    </source>
</evidence>
<keyword evidence="4" id="KW-1185">Reference proteome</keyword>
<evidence type="ECO:0000256" key="1">
    <source>
        <dbReference type="ARBA" id="ARBA00022517"/>
    </source>
</evidence>
<gene>
    <name evidence="3" type="ORF">FZC34_02190</name>
</gene>
<accession>A0A5C0UF68</accession>
<protein>
    <submittedName>
        <fullName evidence="3">Ribosome-binding factor A</fullName>
    </submittedName>
</protein>
<dbReference type="OrthoDB" id="9805051at2"/>